<feature type="transmembrane region" description="Helical" evidence="8">
    <location>
        <begin position="332"/>
        <end position="352"/>
    </location>
</feature>
<evidence type="ECO:0000256" key="4">
    <source>
        <dbReference type="ARBA" id="ARBA00022679"/>
    </source>
</evidence>
<feature type="transmembrane region" description="Helical" evidence="8">
    <location>
        <begin position="140"/>
        <end position="157"/>
    </location>
</feature>
<feature type="transmembrane region" description="Helical" evidence="8">
    <location>
        <begin position="391"/>
        <end position="409"/>
    </location>
</feature>
<keyword evidence="5 8" id="KW-0812">Transmembrane</keyword>
<proteinExistence type="predicted"/>
<keyword evidence="2" id="KW-1003">Cell membrane</keyword>
<comment type="caution">
    <text evidence="10">The sequence shown here is derived from an EMBL/GenBank/DDBJ whole genome shotgun (WGS) entry which is preliminary data.</text>
</comment>
<dbReference type="AlphaFoldDB" id="A0A1F6APS5"/>
<evidence type="ECO:0000256" key="8">
    <source>
        <dbReference type="SAM" id="Phobius"/>
    </source>
</evidence>
<comment type="subcellular location">
    <subcellularLocation>
        <location evidence="1">Cell membrane</location>
        <topology evidence="1">Multi-pass membrane protein</topology>
    </subcellularLocation>
</comment>
<organism evidence="10 11">
    <name type="scientific">Candidatus Gottesmanbacteria bacterium RIFCSPLOWO2_01_FULL_39_12b</name>
    <dbReference type="NCBI Taxonomy" id="1798388"/>
    <lineage>
        <taxon>Bacteria</taxon>
        <taxon>Candidatus Gottesmaniibacteriota</taxon>
    </lineage>
</organism>
<keyword evidence="4" id="KW-0808">Transferase</keyword>
<dbReference type="Proteomes" id="UP000176609">
    <property type="component" value="Unassembled WGS sequence"/>
</dbReference>
<evidence type="ECO:0000259" key="9">
    <source>
        <dbReference type="Pfam" id="PF13231"/>
    </source>
</evidence>
<name>A0A1F6APS5_9BACT</name>
<accession>A0A1F6APS5</accession>
<evidence type="ECO:0000256" key="6">
    <source>
        <dbReference type="ARBA" id="ARBA00022989"/>
    </source>
</evidence>
<evidence type="ECO:0000256" key="7">
    <source>
        <dbReference type="ARBA" id="ARBA00023136"/>
    </source>
</evidence>
<evidence type="ECO:0000256" key="2">
    <source>
        <dbReference type="ARBA" id="ARBA00022475"/>
    </source>
</evidence>
<keyword evidence="6 8" id="KW-1133">Transmembrane helix</keyword>
<feature type="transmembrane region" description="Helical" evidence="8">
    <location>
        <begin position="163"/>
        <end position="180"/>
    </location>
</feature>
<dbReference type="PANTHER" id="PTHR33908">
    <property type="entry name" value="MANNOSYLTRANSFERASE YKCB-RELATED"/>
    <property type="match status" value="1"/>
</dbReference>
<dbReference type="PANTHER" id="PTHR33908:SF11">
    <property type="entry name" value="MEMBRANE PROTEIN"/>
    <property type="match status" value="1"/>
</dbReference>
<evidence type="ECO:0000256" key="1">
    <source>
        <dbReference type="ARBA" id="ARBA00004651"/>
    </source>
</evidence>
<feature type="transmembrane region" description="Helical" evidence="8">
    <location>
        <begin position="308"/>
        <end position="326"/>
    </location>
</feature>
<feature type="transmembrane region" description="Helical" evidence="8">
    <location>
        <begin position="185"/>
        <end position="201"/>
    </location>
</feature>
<feature type="transmembrane region" description="Helical" evidence="8">
    <location>
        <begin position="117"/>
        <end position="133"/>
    </location>
</feature>
<dbReference type="InterPro" id="IPR038731">
    <property type="entry name" value="RgtA/B/C-like"/>
</dbReference>
<dbReference type="Pfam" id="PF13231">
    <property type="entry name" value="PMT_2"/>
    <property type="match status" value="1"/>
</dbReference>
<reference evidence="10 11" key="1">
    <citation type="journal article" date="2016" name="Nat. Commun.">
        <title>Thousands of microbial genomes shed light on interconnected biogeochemical processes in an aquifer system.</title>
        <authorList>
            <person name="Anantharaman K."/>
            <person name="Brown C.T."/>
            <person name="Hug L.A."/>
            <person name="Sharon I."/>
            <person name="Castelle C.J."/>
            <person name="Probst A.J."/>
            <person name="Thomas B.C."/>
            <person name="Singh A."/>
            <person name="Wilkins M.J."/>
            <person name="Karaoz U."/>
            <person name="Brodie E.L."/>
            <person name="Williams K.H."/>
            <person name="Hubbard S.S."/>
            <person name="Banfield J.F."/>
        </authorList>
    </citation>
    <scope>NUCLEOTIDE SEQUENCE [LARGE SCALE GENOMIC DNA]</scope>
</reference>
<gene>
    <name evidence="10" type="ORF">A2960_00720</name>
</gene>
<evidence type="ECO:0000256" key="3">
    <source>
        <dbReference type="ARBA" id="ARBA00022676"/>
    </source>
</evidence>
<keyword evidence="3" id="KW-0328">Glycosyltransferase</keyword>
<feature type="transmembrane region" description="Helical" evidence="8">
    <location>
        <begin position="359"/>
        <end position="379"/>
    </location>
</feature>
<evidence type="ECO:0000313" key="10">
    <source>
        <dbReference type="EMBL" id="OGG26681.1"/>
    </source>
</evidence>
<evidence type="ECO:0000313" key="11">
    <source>
        <dbReference type="Proteomes" id="UP000176609"/>
    </source>
</evidence>
<dbReference type="InterPro" id="IPR050297">
    <property type="entry name" value="LipidA_mod_glycosyltrf_83"/>
</dbReference>
<feature type="domain" description="Glycosyltransferase RgtA/B/C/D-like" evidence="9">
    <location>
        <begin position="66"/>
        <end position="223"/>
    </location>
</feature>
<dbReference type="GO" id="GO:0016763">
    <property type="term" value="F:pentosyltransferase activity"/>
    <property type="evidence" value="ECO:0007669"/>
    <property type="project" value="TreeGrafter"/>
</dbReference>
<keyword evidence="7 8" id="KW-0472">Membrane</keyword>
<dbReference type="EMBL" id="MFJR01000007">
    <property type="protein sequence ID" value="OGG26681.1"/>
    <property type="molecule type" value="Genomic_DNA"/>
</dbReference>
<evidence type="ECO:0000256" key="5">
    <source>
        <dbReference type="ARBA" id="ARBA00022692"/>
    </source>
</evidence>
<protein>
    <recommendedName>
        <fullName evidence="9">Glycosyltransferase RgtA/B/C/D-like domain-containing protein</fullName>
    </recommendedName>
</protein>
<dbReference type="GO" id="GO:0005886">
    <property type="term" value="C:plasma membrane"/>
    <property type="evidence" value="ECO:0007669"/>
    <property type="project" value="UniProtKB-SubCell"/>
</dbReference>
<sequence>MKNKFIVILIFFLAFILRFWLLGSNPPSLDWDEASLGYNAYSILKTGRDEYGNFFPLSIKSFNDYKPPLYTYLSILPIAIFGLNEFSTRMVSAILGTFSVLIGFFLIKKIFRDKSNLFYYLFMFFFAISPWHIQFSRTAFESNISLFFILTGLWLFFKGLDTGYYLLLSFIFFAFSIYAYHSPRLVVPLLIIGMFCIYFPEIRQKKVWFLTGVITFLVLVLPIYSQLHGQTVARLGSVSVVNPDEKLGASIRDIEYDQSREDVLGKLVHNRRIIYAKEILGGYLDHFNFDFLFLTGDSPGRHHASGMGMLYLWDSLFIIIGIILYLNQLNRFQSIVIWWFLLAPAASSLASGTPHAVRALLMLPLFQVFAALGILGIFHYLTHRMNRKVKFSVLIIIFSLLMFNFYYYLHMYWWHTPKEFSQWWQYGYKELVTEVSKVESSYDKIVITYRYDQPYIYFLFYKPIDPLWYQEISEKGPIVRANRSFGKFEFRNLDWGKDSQLSNVLLVGTPDEIPQETSGIIKNIYFLDGKVAFRLVGR</sequence>
<feature type="transmembrane region" description="Helical" evidence="8">
    <location>
        <begin position="93"/>
        <end position="111"/>
    </location>
</feature>
<feature type="transmembrane region" description="Helical" evidence="8">
    <location>
        <begin position="5"/>
        <end position="23"/>
    </location>
</feature>
<feature type="transmembrane region" description="Helical" evidence="8">
    <location>
        <begin position="207"/>
        <end position="224"/>
    </location>
</feature>
<dbReference type="GO" id="GO:0009103">
    <property type="term" value="P:lipopolysaccharide biosynthetic process"/>
    <property type="evidence" value="ECO:0007669"/>
    <property type="project" value="UniProtKB-ARBA"/>
</dbReference>